<dbReference type="InterPro" id="IPR009464">
    <property type="entry name" value="PCAF_N"/>
</dbReference>
<dbReference type="InterPro" id="IPR037800">
    <property type="entry name" value="GCN5"/>
</dbReference>
<dbReference type="EMBL" id="OU899037">
    <property type="protein sequence ID" value="CAH1738752.1"/>
    <property type="molecule type" value="Genomic_DNA"/>
</dbReference>
<protein>
    <recommendedName>
        <fullName evidence="1">PCAF N-terminal domain-containing protein</fullName>
    </recommendedName>
</protein>
<dbReference type="Pfam" id="PF06466">
    <property type="entry name" value="PCAF_N"/>
    <property type="match status" value="1"/>
</dbReference>
<gene>
    <name evidence="2" type="ORF">APHIGO_LOCUS12022</name>
</gene>
<name>A0A9P0JHC6_APHGO</name>
<reference evidence="2" key="2">
    <citation type="submission" date="2022-10" db="EMBL/GenBank/DDBJ databases">
        <authorList>
            <consortium name="ENA_rothamsted_submissions"/>
            <consortium name="culmorum"/>
            <person name="King R."/>
        </authorList>
    </citation>
    <scope>NUCLEOTIDE SEQUENCE</scope>
</reference>
<dbReference type="PANTHER" id="PTHR45750">
    <property type="entry name" value="GH11602P"/>
    <property type="match status" value="1"/>
</dbReference>
<evidence type="ECO:0000313" key="3">
    <source>
        <dbReference type="Proteomes" id="UP001154329"/>
    </source>
</evidence>
<dbReference type="Proteomes" id="UP001154329">
    <property type="component" value="Chromosome 4"/>
</dbReference>
<proteinExistence type="predicted"/>
<dbReference type="AlphaFoldDB" id="A0A9P0JHC6"/>
<keyword evidence="3" id="KW-1185">Reference proteome</keyword>
<dbReference type="GO" id="GO:0005634">
    <property type="term" value="C:nucleus"/>
    <property type="evidence" value="ECO:0007669"/>
    <property type="project" value="InterPro"/>
</dbReference>
<organism evidence="2 3">
    <name type="scientific">Aphis gossypii</name>
    <name type="common">Cotton aphid</name>
    <dbReference type="NCBI Taxonomy" id="80765"/>
    <lineage>
        <taxon>Eukaryota</taxon>
        <taxon>Metazoa</taxon>
        <taxon>Ecdysozoa</taxon>
        <taxon>Arthropoda</taxon>
        <taxon>Hexapoda</taxon>
        <taxon>Insecta</taxon>
        <taxon>Pterygota</taxon>
        <taxon>Neoptera</taxon>
        <taxon>Paraneoptera</taxon>
        <taxon>Hemiptera</taxon>
        <taxon>Sternorrhyncha</taxon>
        <taxon>Aphidomorpha</taxon>
        <taxon>Aphidoidea</taxon>
        <taxon>Aphididae</taxon>
        <taxon>Aphidini</taxon>
        <taxon>Aphis</taxon>
        <taxon>Aphis</taxon>
    </lineage>
</organism>
<evidence type="ECO:0000313" key="2">
    <source>
        <dbReference type="EMBL" id="CAH1738752.1"/>
    </source>
</evidence>
<dbReference type="GO" id="GO:0140672">
    <property type="term" value="C:ATAC complex"/>
    <property type="evidence" value="ECO:0007669"/>
    <property type="project" value="TreeGrafter"/>
</dbReference>
<dbReference type="GO" id="GO:0010484">
    <property type="term" value="F:histone H3 acetyltransferase activity"/>
    <property type="evidence" value="ECO:0007669"/>
    <property type="project" value="TreeGrafter"/>
</dbReference>
<reference evidence="2" key="1">
    <citation type="submission" date="2022-02" db="EMBL/GenBank/DDBJ databases">
        <authorList>
            <person name="King R."/>
        </authorList>
    </citation>
    <scope>NUCLEOTIDE SEQUENCE</scope>
</reference>
<dbReference type="GO" id="GO:0045944">
    <property type="term" value="P:positive regulation of transcription by RNA polymerase II"/>
    <property type="evidence" value="ECO:0007669"/>
    <property type="project" value="TreeGrafter"/>
</dbReference>
<sequence length="426" mass="50307">MQLVNPNSISTKALAEIPPFQSPTIIWILKNFCMHMFFPNTHNLKLGFEITKLFLKHFDQWVWCTPEELLAFDKSHYMYSYEYYYQRYQKNCLIPNSIQSIMKSKYTSSMIFGQDVLKYTLKVFRVSFTKWYQNESRNCSYAKKAFYIYSLPKYLNLLECEVYAFDSPIWGLNYTNDTFPKSMLDNLNSKMDDMIQFELNEAIMSSKIRGKMDPLFLVTGVPDKRYLGLQNYDFQAINKILDALKIIDVGPNTTLKSFIKEERIQSKPGIEMIVIDGETNCTKSIFCRKVLKNMYLTQLPRLPDACISRLETDKKIKILAMLEDGVPIGGIYFYTYDSQGFSEIILCLFKVDLHVYGYEAQIMTYFKDLNIQHNILDLLVYADRETFGYFKNHNFSPYVKLLRTKYNSYITHYENYKLMHCILKKK</sequence>
<evidence type="ECO:0000259" key="1">
    <source>
        <dbReference type="Pfam" id="PF06466"/>
    </source>
</evidence>
<dbReference type="Gene3D" id="3.40.630.30">
    <property type="match status" value="1"/>
</dbReference>
<dbReference type="PANTHER" id="PTHR45750:SF3">
    <property type="entry name" value="HISTONE ACETYLTRANSFERASE"/>
    <property type="match status" value="1"/>
</dbReference>
<feature type="domain" description="PCAF N-terminal" evidence="1">
    <location>
        <begin position="13"/>
        <end position="126"/>
    </location>
</feature>
<accession>A0A9P0JHC6</accession>